<accession>A0ACA9JW68</accession>
<name>A0ACA9JW68_9GLOM</name>
<dbReference type="Proteomes" id="UP000789702">
    <property type="component" value="Unassembled WGS sequence"/>
</dbReference>
<proteinExistence type="predicted"/>
<gene>
    <name evidence="1" type="ORF">DHETER_LOCUS161</name>
</gene>
<reference evidence="1" key="1">
    <citation type="submission" date="2021-06" db="EMBL/GenBank/DDBJ databases">
        <authorList>
            <person name="Kallberg Y."/>
            <person name="Tangrot J."/>
            <person name="Rosling A."/>
        </authorList>
    </citation>
    <scope>NUCLEOTIDE SEQUENCE</scope>
    <source>
        <strain evidence="1">IL203A</strain>
    </source>
</reference>
<sequence>MFPLLNFATYSENYSYKELFYIQDNPFTLLLDTPDYYKWWNIKALINFKWNTYGKIYYFIIWAIYSIFMCCFLIVSTIPKHKISWIDQLILLIATIFLGLIHFIFEVRQLIHKPKEYIKSPWNWFDLAAILVPTITSLVWLHDMTPPTWIITISAFLLEIKFLLYFRIMVLAFAHSLHLLLRPTSEYSYDQPSYTDDVNNPWNLVSTYKFISSNGTIDKSSLIETPDENTNLFSLFSTSILAVYFMLTVSVNKLKKYVKCVEDKNNLPSEILEIAKIEDNEKTLQNKIDEALAKMNETLKNQVNEILKDPLDKINKLIELTEKKESE</sequence>
<keyword evidence="2" id="KW-1185">Reference proteome</keyword>
<protein>
    <submittedName>
        <fullName evidence="1">1876_t:CDS:1</fullName>
    </submittedName>
</protein>
<dbReference type="EMBL" id="CAJVPU010000063">
    <property type="protein sequence ID" value="CAG8439570.1"/>
    <property type="molecule type" value="Genomic_DNA"/>
</dbReference>
<organism evidence="1 2">
    <name type="scientific">Dentiscutata heterogama</name>
    <dbReference type="NCBI Taxonomy" id="1316150"/>
    <lineage>
        <taxon>Eukaryota</taxon>
        <taxon>Fungi</taxon>
        <taxon>Fungi incertae sedis</taxon>
        <taxon>Mucoromycota</taxon>
        <taxon>Glomeromycotina</taxon>
        <taxon>Glomeromycetes</taxon>
        <taxon>Diversisporales</taxon>
        <taxon>Gigasporaceae</taxon>
        <taxon>Dentiscutata</taxon>
    </lineage>
</organism>
<comment type="caution">
    <text evidence="1">The sequence shown here is derived from an EMBL/GenBank/DDBJ whole genome shotgun (WGS) entry which is preliminary data.</text>
</comment>
<evidence type="ECO:0000313" key="1">
    <source>
        <dbReference type="EMBL" id="CAG8439570.1"/>
    </source>
</evidence>
<evidence type="ECO:0000313" key="2">
    <source>
        <dbReference type="Proteomes" id="UP000789702"/>
    </source>
</evidence>